<comment type="caution">
    <text evidence="1">The sequence shown here is derived from an EMBL/GenBank/DDBJ whole genome shotgun (WGS) entry which is preliminary data.</text>
</comment>
<protein>
    <submittedName>
        <fullName evidence="1">Uncharacterized protein</fullName>
    </submittedName>
</protein>
<evidence type="ECO:0000313" key="1">
    <source>
        <dbReference type="EMBL" id="GAH49609.1"/>
    </source>
</evidence>
<feature type="non-terminal residue" evidence="1">
    <location>
        <position position="82"/>
    </location>
</feature>
<sequence>MQAIIKLFKGLPIKTKQKKILTKELLEKTIKKGFIFSEEVMYNYSNYDELIVLVEKVFGITGSQANKTFHKSWKKVKEAKVE</sequence>
<accession>X1H6Y9</accession>
<dbReference type="AlphaFoldDB" id="X1H6Y9"/>
<gene>
    <name evidence="1" type="ORF">S03H2_37573</name>
</gene>
<reference evidence="1" key="1">
    <citation type="journal article" date="2014" name="Front. Microbiol.">
        <title>High frequency of phylogenetically diverse reductive dehalogenase-homologous genes in deep subseafloor sedimentary metagenomes.</title>
        <authorList>
            <person name="Kawai M."/>
            <person name="Futagami T."/>
            <person name="Toyoda A."/>
            <person name="Takaki Y."/>
            <person name="Nishi S."/>
            <person name="Hori S."/>
            <person name="Arai W."/>
            <person name="Tsubouchi T."/>
            <person name="Morono Y."/>
            <person name="Uchiyama I."/>
            <person name="Ito T."/>
            <person name="Fujiyama A."/>
            <person name="Inagaki F."/>
            <person name="Takami H."/>
        </authorList>
    </citation>
    <scope>NUCLEOTIDE SEQUENCE</scope>
    <source>
        <strain evidence="1">Expedition CK06-06</strain>
    </source>
</reference>
<name>X1H6Y9_9ZZZZ</name>
<proteinExistence type="predicted"/>
<dbReference type="EMBL" id="BARU01023133">
    <property type="protein sequence ID" value="GAH49609.1"/>
    <property type="molecule type" value="Genomic_DNA"/>
</dbReference>
<organism evidence="1">
    <name type="scientific">marine sediment metagenome</name>
    <dbReference type="NCBI Taxonomy" id="412755"/>
    <lineage>
        <taxon>unclassified sequences</taxon>
        <taxon>metagenomes</taxon>
        <taxon>ecological metagenomes</taxon>
    </lineage>
</organism>